<keyword evidence="2" id="KW-1185">Reference proteome</keyword>
<name>A0A7Z1ILT3_9GAMM</name>
<organism evidence="1 2">
    <name type="scientific">Marinobacter vinifirmus</name>
    <dbReference type="NCBI Taxonomy" id="355591"/>
    <lineage>
        <taxon>Bacteria</taxon>
        <taxon>Pseudomonadati</taxon>
        <taxon>Pseudomonadota</taxon>
        <taxon>Gammaproteobacteria</taxon>
        <taxon>Pseudomonadales</taxon>
        <taxon>Marinobacteraceae</taxon>
        <taxon>Marinobacter</taxon>
    </lineage>
</organism>
<protein>
    <submittedName>
        <fullName evidence="1">Uncharacterized protein</fullName>
    </submittedName>
</protein>
<reference evidence="1 2" key="1">
    <citation type="submission" date="2017-06" db="EMBL/GenBank/DDBJ databases">
        <title>Draft genome sequence of the halophilic bacterium Marinobacter vinifirmus FB1.</title>
        <authorList>
            <person name="Stepanov V.G."/>
            <person name="Roberts D.J."/>
            <person name="Fox G.E."/>
        </authorList>
    </citation>
    <scope>NUCLEOTIDE SEQUENCE [LARGE SCALE GENOMIC DNA]</scope>
    <source>
        <strain evidence="1 2">FB1</strain>
    </source>
</reference>
<dbReference type="EMBL" id="NEFY01000019">
    <property type="protein sequence ID" value="OZC34962.1"/>
    <property type="molecule type" value="Genomic_DNA"/>
</dbReference>
<proteinExistence type="predicted"/>
<evidence type="ECO:0000313" key="1">
    <source>
        <dbReference type="EMBL" id="OZC34962.1"/>
    </source>
</evidence>
<accession>A0A7Z1ILT3</accession>
<dbReference type="RefSeq" id="WP_094625913.1">
    <property type="nucleotide sequence ID" value="NZ_NEFY01000019.1"/>
</dbReference>
<evidence type="ECO:0000313" key="2">
    <source>
        <dbReference type="Proteomes" id="UP000216984"/>
    </source>
</evidence>
<sequence>MAQVKIGWYQIEENWLSDGTVDVAISDRRTNELVAFQIDNLEDYDKVIQFLDTNRQIGVLSQLNVANGN</sequence>
<dbReference type="Proteomes" id="UP000216984">
    <property type="component" value="Unassembled WGS sequence"/>
</dbReference>
<gene>
    <name evidence="1" type="ORF">B9Q17_00225</name>
</gene>
<dbReference type="AlphaFoldDB" id="A0A7Z1ILT3"/>
<comment type="caution">
    <text evidence="1">The sequence shown here is derived from an EMBL/GenBank/DDBJ whole genome shotgun (WGS) entry which is preliminary data.</text>
</comment>